<dbReference type="InterPro" id="IPR029510">
    <property type="entry name" value="Ald_DH_CS_GLU"/>
</dbReference>
<comment type="similarity">
    <text evidence="3">Belongs to the aldehyde dehydrogenase family.</text>
</comment>
<dbReference type="RefSeq" id="WP_209692442.1">
    <property type="nucleotide sequence ID" value="NZ_BAAAVU010000028.1"/>
</dbReference>
<dbReference type="EMBL" id="JAGINT010000001">
    <property type="protein sequence ID" value="MBP2349244.1"/>
    <property type="molecule type" value="Genomic_DNA"/>
</dbReference>
<evidence type="ECO:0000313" key="5">
    <source>
        <dbReference type="EMBL" id="MBP2349244.1"/>
    </source>
</evidence>
<dbReference type="EC" id="1.2.1.20" evidence="5"/>
<accession>A0ABS4UC71</accession>
<gene>
    <name evidence="5" type="ORF">JOF29_000327</name>
</gene>
<organism evidence="5 6">
    <name type="scientific">Kribbella aluminosa</name>
    <dbReference type="NCBI Taxonomy" id="416017"/>
    <lineage>
        <taxon>Bacteria</taxon>
        <taxon>Bacillati</taxon>
        <taxon>Actinomycetota</taxon>
        <taxon>Actinomycetes</taxon>
        <taxon>Propionibacteriales</taxon>
        <taxon>Kribbellaceae</taxon>
        <taxon>Kribbella</taxon>
    </lineage>
</organism>
<evidence type="ECO:0000259" key="4">
    <source>
        <dbReference type="Pfam" id="PF00171"/>
    </source>
</evidence>
<protein>
    <submittedName>
        <fullName evidence="5">Succinate-semialdehyde dehydrogenase/glutarate-semialdehyde dehydrogenase</fullName>
        <ecNumber evidence="5">1.2.1.16</ecNumber>
        <ecNumber evidence="5">1.2.1.20</ecNumber>
        <ecNumber evidence="5">1.2.1.79</ecNumber>
    </submittedName>
</protein>
<dbReference type="GO" id="GO:0036243">
    <property type="term" value="F:succinate-semialdehyde dehydrogenase (NADP+) activity"/>
    <property type="evidence" value="ECO:0007669"/>
    <property type="project" value="UniProtKB-EC"/>
</dbReference>
<dbReference type="Proteomes" id="UP000755585">
    <property type="component" value="Unassembled WGS sequence"/>
</dbReference>
<proteinExistence type="inferred from homology"/>
<comment type="caution">
    <text evidence="5">The sequence shown here is derived from an EMBL/GenBank/DDBJ whole genome shotgun (WGS) entry which is preliminary data.</text>
</comment>
<name>A0ABS4UC71_9ACTN</name>
<dbReference type="SUPFAM" id="SSF53720">
    <property type="entry name" value="ALDH-like"/>
    <property type="match status" value="1"/>
</dbReference>
<feature type="active site" evidence="2">
    <location>
        <position position="256"/>
    </location>
</feature>
<dbReference type="PROSITE" id="PS00687">
    <property type="entry name" value="ALDEHYDE_DEHYDR_GLU"/>
    <property type="match status" value="1"/>
</dbReference>
<reference evidence="5 6" key="1">
    <citation type="submission" date="2021-03" db="EMBL/GenBank/DDBJ databases">
        <title>Sequencing the genomes of 1000 actinobacteria strains.</title>
        <authorList>
            <person name="Klenk H.-P."/>
        </authorList>
    </citation>
    <scope>NUCLEOTIDE SEQUENCE [LARGE SCALE GENOMIC DNA]</scope>
    <source>
        <strain evidence="5 6">DSM 18824</strain>
    </source>
</reference>
<dbReference type="InterPro" id="IPR015590">
    <property type="entry name" value="Aldehyde_DH_dom"/>
</dbReference>
<evidence type="ECO:0000313" key="6">
    <source>
        <dbReference type="Proteomes" id="UP000755585"/>
    </source>
</evidence>
<evidence type="ECO:0000256" key="1">
    <source>
        <dbReference type="ARBA" id="ARBA00023002"/>
    </source>
</evidence>
<dbReference type="InterPro" id="IPR050740">
    <property type="entry name" value="Aldehyde_DH_Superfamily"/>
</dbReference>
<dbReference type="PANTHER" id="PTHR43353:SF5">
    <property type="entry name" value="SUCCINATE-SEMIALDEHYDE DEHYDROGENASE, MITOCHONDRIAL"/>
    <property type="match status" value="1"/>
</dbReference>
<dbReference type="Pfam" id="PF00171">
    <property type="entry name" value="Aldedh"/>
    <property type="match status" value="1"/>
</dbReference>
<dbReference type="InterPro" id="IPR016163">
    <property type="entry name" value="Ald_DH_C"/>
</dbReference>
<dbReference type="EC" id="1.2.1.79" evidence="5"/>
<dbReference type="GO" id="GO:0102810">
    <property type="term" value="F:glutarate-semialdehyde dehydrogenase (NADP+) activity"/>
    <property type="evidence" value="ECO:0007669"/>
    <property type="project" value="UniProtKB-EC"/>
</dbReference>
<dbReference type="InterPro" id="IPR016161">
    <property type="entry name" value="Ald_DH/histidinol_DH"/>
</dbReference>
<evidence type="ECO:0000256" key="3">
    <source>
        <dbReference type="RuleBase" id="RU003345"/>
    </source>
</evidence>
<dbReference type="CDD" id="cd07103">
    <property type="entry name" value="ALDH_F5_SSADH_GabD"/>
    <property type="match status" value="1"/>
</dbReference>
<keyword evidence="6" id="KW-1185">Reference proteome</keyword>
<dbReference type="Gene3D" id="3.40.605.10">
    <property type="entry name" value="Aldehyde Dehydrogenase, Chain A, domain 1"/>
    <property type="match status" value="1"/>
</dbReference>
<dbReference type="PANTHER" id="PTHR43353">
    <property type="entry name" value="SUCCINATE-SEMIALDEHYDE DEHYDROGENASE, MITOCHONDRIAL"/>
    <property type="match status" value="1"/>
</dbReference>
<evidence type="ECO:0000256" key="2">
    <source>
        <dbReference type="PROSITE-ProRule" id="PRU10007"/>
    </source>
</evidence>
<sequence>MSREREVVEACPTELFIGGKWVAAGRTFAVEDPATGTTLCDVADASPADGKAALDAAVAVQEDWAATPPRERGEILRRTYELMTAQADDLALLMTLEMGKPVAESKGEIAYAADFFRWFAEEAVRIDGGYQIAPNGASRFLVMRQPVGPCLLITPWNFPAAMGARKIGPAVAAGCTMVIKPAAQTPLSMLKLAELMTEAGLPAGVLNVVTTQDAGGVMEPLIRDGRARKLSFTGSTPVGRKLLEQASGQVLRTSMELGGNAPLLVFADADLDKAVDGAMLAKMRNGGEACTAANRIYVHSSVMESFASKLTERMAALKVGRGTEPGVDVGPLIDGKQRDKVADLVADAIAQGARTLTGGEVAAGNGYFYQPTVLADVPETARLQKEEIFGPVAPLTAFETEDDAVRMANDTEFGLVSYLFTNDLSRALRVSERLEAGMIGLNQGIVSNPAAPFGGVKQSGLGREGGSVGIDEYLDVKYVAINVD</sequence>
<dbReference type="Gene3D" id="3.40.309.10">
    <property type="entry name" value="Aldehyde Dehydrogenase, Chain A, domain 2"/>
    <property type="match status" value="1"/>
</dbReference>
<feature type="domain" description="Aldehyde dehydrogenase" evidence="4">
    <location>
        <begin position="21"/>
        <end position="479"/>
    </location>
</feature>
<keyword evidence="1 3" id="KW-0560">Oxidoreductase</keyword>
<dbReference type="EC" id="1.2.1.16" evidence="5"/>
<dbReference type="InterPro" id="IPR016162">
    <property type="entry name" value="Ald_DH_N"/>
</dbReference>